<dbReference type="HOGENOM" id="CLU_085048_2_0_9"/>
<sequence>MIQNQPRATIKTHRIKKERLDVEYPAVEGLADKNVEQYINSVLMSIVNTLIEKTGYYENPATDVTGRYHIRTNENGFLSISIEMYWFAGGAHGMTVLKSVTFDLGTGSIYRLEDLFKENVNYVKSLSDIIKRQIKEKNIPLIVDFTEIKPDQDFYIENRTLMIYFQLYELAPYVYGFVTFPIPTREIQDIISANGPLC</sequence>
<name>F4LT79_TEPAE</name>
<dbReference type="Gene3D" id="3.30.565.40">
    <property type="entry name" value="Fervidobacterium nodosum Rt17-B1 like"/>
    <property type="match status" value="1"/>
</dbReference>
<dbReference type="InterPro" id="IPR025303">
    <property type="entry name" value="PdaC"/>
</dbReference>
<evidence type="ECO:0000313" key="4">
    <source>
        <dbReference type="Proteomes" id="UP000010802"/>
    </source>
</evidence>
<reference evidence="4" key="1">
    <citation type="journal article" date="2013" name="Genome Announc.">
        <title>First genome sequence of a syntrophic acetate-oxidizing bacterium, Tepidanaerobacter acetatoxydans strain Re1.</title>
        <authorList>
            <person name="Manzoor S."/>
            <person name="Bongcam-Rudloff E."/>
            <person name="Schnurer A."/>
            <person name="Muller B."/>
        </authorList>
    </citation>
    <scope>NUCLEOTIDE SEQUENCE [LARGE SCALE GENOMIC DNA]</scope>
    <source>
        <strain evidence="4">Re1</strain>
    </source>
</reference>
<dbReference type="OrthoDB" id="5637at2"/>
<evidence type="ECO:0000259" key="2">
    <source>
        <dbReference type="Pfam" id="PF13739"/>
    </source>
</evidence>
<dbReference type="eggNOG" id="COG5513">
    <property type="taxonomic scope" value="Bacteria"/>
</dbReference>
<dbReference type="InterPro" id="IPR021729">
    <property type="entry name" value="DUF3298"/>
</dbReference>
<dbReference type="KEGG" id="tae:TepiRe1_2543"/>
<protein>
    <recommendedName>
        <fullName evidence="5">DUF3298 domain-containing protein</fullName>
    </recommendedName>
</protein>
<feature type="domain" description="DUF3298" evidence="1">
    <location>
        <begin position="113"/>
        <end position="184"/>
    </location>
</feature>
<proteinExistence type="predicted"/>
<dbReference type="RefSeq" id="WP_013779398.1">
    <property type="nucleotide sequence ID" value="NC_015519.1"/>
</dbReference>
<accession>F4LT79</accession>
<dbReference type="Gene3D" id="3.90.640.20">
    <property type="entry name" value="Heat-shock cognate protein, ATPase"/>
    <property type="match status" value="1"/>
</dbReference>
<evidence type="ECO:0008006" key="5">
    <source>
        <dbReference type="Google" id="ProtNLM"/>
    </source>
</evidence>
<dbReference type="Proteomes" id="UP000010802">
    <property type="component" value="Chromosome"/>
</dbReference>
<evidence type="ECO:0000259" key="1">
    <source>
        <dbReference type="Pfam" id="PF11738"/>
    </source>
</evidence>
<dbReference type="EMBL" id="HF563609">
    <property type="protein sequence ID" value="CDI41024.1"/>
    <property type="molecule type" value="Genomic_DNA"/>
</dbReference>
<keyword evidence="4" id="KW-1185">Reference proteome</keyword>
<gene>
    <name evidence="3" type="ordered locus">TEPIRE1_2543</name>
</gene>
<feature type="domain" description="Deacetylase PdaC" evidence="2">
    <location>
        <begin position="20"/>
        <end position="95"/>
    </location>
</feature>
<dbReference type="AlphaFoldDB" id="F4LT79"/>
<dbReference type="Pfam" id="PF11738">
    <property type="entry name" value="DUF3298"/>
    <property type="match status" value="1"/>
</dbReference>
<dbReference type="STRING" id="1209989.TepRe1_2367"/>
<dbReference type="Pfam" id="PF13739">
    <property type="entry name" value="PdaC"/>
    <property type="match status" value="1"/>
</dbReference>
<dbReference type="InterPro" id="IPR037126">
    <property type="entry name" value="PdaC/RsiV-like_sf"/>
</dbReference>
<evidence type="ECO:0000313" key="3">
    <source>
        <dbReference type="EMBL" id="CDI41024.1"/>
    </source>
</evidence>
<organism evidence="3 4">
    <name type="scientific">Tepidanaerobacter acetatoxydans (strain DSM 21804 / JCM 16047 / Re1)</name>
    <dbReference type="NCBI Taxonomy" id="1209989"/>
    <lineage>
        <taxon>Bacteria</taxon>
        <taxon>Bacillati</taxon>
        <taxon>Bacillota</taxon>
        <taxon>Clostridia</taxon>
        <taxon>Thermosediminibacterales</taxon>
        <taxon>Tepidanaerobacteraceae</taxon>
        <taxon>Tepidanaerobacter</taxon>
    </lineage>
</organism>
<dbReference type="KEGG" id="tep:TepRe1_2367"/>